<evidence type="ECO:0000313" key="9">
    <source>
        <dbReference type="Proteomes" id="UP000289738"/>
    </source>
</evidence>
<dbReference type="AlphaFoldDB" id="A0A445BN14"/>
<dbReference type="InterPro" id="IPR007527">
    <property type="entry name" value="Znf_SWIM"/>
</dbReference>
<dbReference type="PROSITE" id="PS50966">
    <property type="entry name" value="ZF_SWIM"/>
    <property type="match status" value="1"/>
</dbReference>
<dbReference type="InterPro" id="IPR001878">
    <property type="entry name" value="Znf_CCHC"/>
</dbReference>
<dbReference type="InterPro" id="IPR006564">
    <property type="entry name" value="Znf_PMZ"/>
</dbReference>
<sequence>MQEMFSMYFESRGQISVIELYVEFEQSEVDRNIEEEEYDSDSEEEFESNYEAVAPEGEEDQGDGVVAPNVGDVANALANKDPFEEPSFMRVLDLEAMHAPEFPEYMSAEIPMVADGEFAIGMEFSSREAVMMAVKDYTIRRGVDYRVYESKPLTFYAKCTQYGSGCDWLIRVSMISRKYCWVIRRYNGSHTCTRATISQDHSKLDSNTIAEAIKPLVEADPSIKVKSVIAEVQSKFNYTISYRKAWLAKQKAMEKIFGGWEASYEALPIWFQAMCNKEPSAIVHFETMSAYQGDEEVTDIRVLHRVFWSYYPFIRAFRHCKPVVQVDGTHLYGKYKGCLLVAVSQDGNNNIVPIAFAIVEGETSDAWHFFLSNLRQHVVTRDGVGLISDRHESINAAIARSNGAWSPPRAFHMFCIRHIESNFLRKFMAPYLQKLVVNIGYSRTVREYEQRYQRLRERGEAYTNWLNQIPREQYALAYDGGYRWGHMTTNLVECINSVLKGARNLPITALVKATFYRLNELFTRKRAEAEMNEVFEVREMPAGTEYAVDLRQQRCDCGEFQVDRISCRHVFACCVNQLLDWRVYVHEVYKMDQVRRVYRARFRPLGNPTMWPVYSGPRFVPNPNMRRVTKGRPRMTRFLNEMDTRMLRAPRRCRQCGAEGHSRSRCRRSAGVGPSNPGQ</sequence>
<keyword evidence="9" id="KW-1185">Reference proteome</keyword>
<dbReference type="PANTHER" id="PTHR31973:SF195">
    <property type="entry name" value="MUDR FAMILY TRANSPOSASE"/>
    <property type="match status" value="1"/>
</dbReference>
<feature type="region of interest" description="Disordered" evidence="5">
    <location>
        <begin position="31"/>
        <end position="62"/>
    </location>
</feature>
<name>A0A445BN14_ARAHY</name>
<proteinExistence type="predicted"/>
<evidence type="ECO:0000256" key="1">
    <source>
        <dbReference type="ARBA" id="ARBA00022723"/>
    </source>
</evidence>
<evidence type="ECO:0000256" key="3">
    <source>
        <dbReference type="ARBA" id="ARBA00022833"/>
    </source>
</evidence>
<evidence type="ECO:0000313" key="8">
    <source>
        <dbReference type="EMBL" id="RYR40065.1"/>
    </source>
</evidence>
<dbReference type="PANTHER" id="PTHR31973">
    <property type="entry name" value="POLYPROTEIN, PUTATIVE-RELATED"/>
    <property type="match status" value="1"/>
</dbReference>
<keyword evidence="2 4" id="KW-0863">Zinc-finger</keyword>
<reference evidence="8 9" key="1">
    <citation type="submission" date="2019-01" db="EMBL/GenBank/DDBJ databases">
        <title>Sequencing of cultivated peanut Arachis hypogaea provides insights into genome evolution and oil improvement.</title>
        <authorList>
            <person name="Chen X."/>
        </authorList>
    </citation>
    <scope>NUCLEOTIDE SEQUENCE [LARGE SCALE GENOMIC DNA]</scope>
    <source>
        <strain evidence="9">cv. Fuhuasheng</strain>
        <tissue evidence="8">Leaves</tissue>
    </source>
</reference>
<comment type="caution">
    <text evidence="8">The sequence shown here is derived from an EMBL/GenBank/DDBJ whole genome shotgun (WGS) entry which is preliminary data.</text>
</comment>
<dbReference type="EMBL" id="SDMP01000009">
    <property type="protein sequence ID" value="RYR40065.1"/>
    <property type="molecule type" value="Genomic_DNA"/>
</dbReference>
<protein>
    <recommendedName>
        <fullName evidence="10">SWIM-type domain-containing protein</fullName>
    </recommendedName>
</protein>
<keyword evidence="3" id="KW-0862">Zinc</keyword>
<dbReference type="PROSITE" id="PS50158">
    <property type="entry name" value="ZF_CCHC"/>
    <property type="match status" value="1"/>
</dbReference>
<accession>A0A445BN14</accession>
<feature type="domain" description="SWIM-type" evidence="7">
    <location>
        <begin position="546"/>
        <end position="578"/>
    </location>
</feature>
<dbReference type="STRING" id="3818.A0A445BN14"/>
<evidence type="ECO:0000259" key="6">
    <source>
        <dbReference type="PROSITE" id="PS50158"/>
    </source>
</evidence>
<dbReference type="InterPro" id="IPR004332">
    <property type="entry name" value="Transposase_MuDR"/>
</dbReference>
<feature type="domain" description="CCHC-type" evidence="6">
    <location>
        <begin position="651"/>
        <end position="668"/>
    </location>
</feature>
<dbReference type="GO" id="GO:0003676">
    <property type="term" value="F:nucleic acid binding"/>
    <property type="evidence" value="ECO:0007669"/>
    <property type="project" value="InterPro"/>
</dbReference>
<dbReference type="GO" id="GO:0008270">
    <property type="term" value="F:zinc ion binding"/>
    <property type="evidence" value="ECO:0007669"/>
    <property type="project" value="UniProtKB-KW"/>
</dbReference>
<feature type="compositionally biased region" description="Acidic residues" evidence="5">
    <location>
        <begin position="33"/>
        <end position="48"/>
    </location>
</feature>
<organism evidence="8 9">
    <name type="scientific">Arachis hypogaea</name>
    <name type="common">Peanut</name>
    <dbReference type="NCBI Taxonomy" id="3818"/>
    <lineage>
        <taxon>Eukaryota</taxon>
        <taxon>Viridiplantae</taxon>
        <taxon>Streptophyta</taxon>
        <taxon>Embryophyta</taxon>
        <taxon>Tracheophyta</taxon>
        <taxon>Spermatophyta</taxon>
        <taxon>Magnoliopsida</taxon>
        <taxon>eudicotyledons</taxon>
        <taxon>Gunneridae</taxon>
        <taxon>Pentapetalae</taxon>
        <taxon>rosids</taxon>
        <taxon>fabids</taxon>
        <taxon>Fabales</taxon>
        <taxon>Fabaceae</taxon>
        <taxon>Papilionoideae</taxon>
        <taxon>50 kb inversion clade</taxon>
        <taxon>dalbergioids sensu lato</taxon>
        <taxon>Dalbergieae</taxon>
        <taxon>Pterocarpus clade</taxon>
        <taxon>Arachis</taxon>
    </lineage>
</organism>
<evidence type="ECO:0000256" key="5">
    <source>
        <dbReference type="SAM" id="MobiDB-lite"/>
    </source>
</evidence>
<dbReference type="Proteomes" id="UP000289738">
    <property type="component" value="Chromosome A09"/>
</dbReference>
<dbReference type="Pfam" id="PF10551">
    <property type="entry name" value="MULE"/>
    <property type="match status" value="1"/>
</dbReference>
<dbReference type="Pfam" id="PF04434">
    <property type="entry name" value="SWIM"/>
    <property type="match status" value="1"/>
</dbReference>
<evidence type="ECO:0000259" key="7">
    <source>
        <dbReference type="PROSITE" id="PS50966"/>
    </source>
</evidence>
<evidence type="ECO:0000256" key="2">
    <source>
        <dbReference type="ARBA" id="ARBA00022771"/>
    </source>
</evidence>
<evidence type="ECO:0008006" key="10">
    <source>
        <dbReference type="Google" id="ProtNLM"/>
    </source>
</evidence>
<dbReference type="Pfam" id="PF03108">
    <property type="entry name" value="DBD_Tnp_Mut"/>
    <property type="match status" value="1"/>
</dbReference>
<keyword evidence="1" id="KW-0479">Metal-binding</keyword>
<dbReference type="SMART" id="SM00575">
    <property type="entry name" value="ZnF_PMZ"/>
    <property type="match status" value="1"/>
</dbReference>
<dbReference type="InterPro" id="IPR018289">
    <property type="entry name" value="MULE_transposase_dom"/>
</dbReference>
<evidence type="ECO:0000256" key="4">
    <source>
        <dbReference type="PROSITE-ProRule" id="PRU00047"/>
    </source>
</evidence>
<gene>
    <name evidence="8" type="ORF">Ahy_A09g045733</name>
</gene>